<feature type="region of interest" description="Disordered" evidence="11">
    <location>
        <begin position="395"/>
        <end position="591"/>
    </location>
</feature>
<dbReference type="Gene3D" id="2.20.28.200">
    <property type="match status" value="1"/>
</dbReference>
<sequence>METKRSTRRKVEEKKRLKKEQKKKVKKLKKPSVDRKKEYEENNYSLEKKVRRLAKWMEDAETTLVYTGAGISTAANIPDYRGPNGVWTLASQGKEIIRCGNIMSTEPTTSHMILKELHRQRYITHILSQNCDGLHLRSGLPQTALSEIHGNMNIEVCSKCERQHIRAYDVTMKSALQKHGTGRFCDSCKNELEDTIVHFGECGRVRWPLNWDGTRRHLPKANLIICVGTSLAVLKAYGELWPEKDQETKVVIVNLQWTVKDKEADMKIHSKSDNFFEKLAYYLDIQPDPYCRSCDPVLNHIPIKEKFDKKKRNDIIRKISTCDCDGVKRIVDLPTMPTLDQEEASTSGEMPGWWAYGLKQQMSTGKKKGRVAKLKKHRKDSEQQIVQQVLKDLLDKLDPQRSPRTIPKGELKSDEATNSENSDKELDEVKMNGKRKRITSMKDRRVKTPELMSRLGIEAGVLLGDSSNDSDSDDDYTISKQQMGSDHRPGLRATRRSSNTQSTPSLLDGLPPRINKNRGQTRKRKSVKEEENEDDEITKKKSLMETFKKENSMEFTSTSVSTPSMDSQAEEVEVLNRRQGKGSPCSSISEEIGGLGEKSLIPETVIFSQKVEPKTEMTVREFISSQSSSIEPSLRREPNESLDDFLARTLPPEYYRQSERIETPRGDPNPLSTFDSPGVFAEMVQLAEEAFVLASRIKSDRPENSENQRPKPSITSPKKKSQCTSVIH</sequence>
<dbReference type="Gene3D" id="3.40.50.1220">
    <property type="entry name" value="TPP-binding domain"/>
    <property type="match status" value="1"/>
</dbReference>
<keyword evidence="13" id="KW-1185">Reference proteome</keyword>
<feature type="domain" description="Deacetylase sirtuin-type" evidence="12">
    <location>
        <begin position="43"/>
        <end position="310"/>
    </location>
</feature>
<reference evidence="14" key="1">
    <citation type="submission" date="2024-02" db="UniProtKB">
        <authorList>
            <consortium name="WormBaseParasite"/>
        </authorList>
    </citation>
    <scope>IDENTIFICATION</scope>
</reference>
<evidence type="ECO:0000313" key="13">
    <source>
        <dbReference type="Proteomes" id="UP000887575"/>
    </source>
</evidence>
<feature type="compositionally biased region" description="Basic and acidic residues" evidence="11">
    <location>
        <begin position="395"/>
        <end position="431"/>
    </location>
</feature>
<organism evidence="13 14">
    <name type="scientific">Mesorhabditis belari</name>
    <dbReference type="NCBI Taxonomy" id="2138241"/>
    <lineage>
        <taxon>Eukaryota</taxon>
        <taxon>Metazoa</taxon>
        <taxon>Ecdysozoa</taxon>
        <taxon>Nematoda</taxon>
        <taxon>Chromadorea</taxon>
        <taxon>Rhabditida</taxon>
        <taxon>Rhabditina</taxon>
        <taxon>Rhabditomorpha</taxon>
        <taxon>Rhabditoidea</taxon>
        <taxon>Rhabditidae</taxon>
        <taxon>Mesorhabditinae</taxon>
        <taxon>Mesorhabditis</taxon>
    </lineage>
</organism>
<dbReference type="GO" id="GO:0005634">
    <property type="term" value="C:nucleus"/>
    <property type="evidence" value="ECO:0007669"/>
    <property type="project" value="TreeGrafter"/>
</dbReference>
<feature type="region of interest" description="Disordered" evidence="11">
    <location>
        <begin position="1"/>
        <end position="39"/>
    </location>
</feature>
<evidence type="ECO:0000256" key="11">
    <source>
        <dbReference type="SAM" id="MobiDB-lite"/>
    </source>
</evidence>
<dbReference type="InterPro" id="IPR029035">
    <property type="entry name" value="DHS-like_NAD/FAD-binding_dom"/>
</dbReference>
<evidence type="ECO:0000256" key="4">
    <source>
        <dbReference type="ARBA" id="ARBA00022723"/>
    </source>
</evidence>
<feature type="compositionally biased region" description="Polar residues" evidence="11">
    <location>
        <begin position="496"/>
        <end position="505"/>
    </location>
</feature>
<name>A0AAF3FL79_9BILA</name>
<accession>A0AAF3FL79</accession>
<feature type="region of interest" description="Disordered" evidence="11">
    <location>
        <begin position="654"/>
        <end position="676"/>
    </location>
</feature>
<dbReference type="PANTHER" id="PTHR11085:SF1">
    <property type="entry name" value="NAD-DEPENDENT PROTEIN DEACETYLASE SIRTUIN-7"/>
    <property type="match status" value="1"/>
</dbReference>
<feature type="binding site" evidence="10">
    <location>
        <position position="160"/>
    </location>
    <ligand>
        <name>Zn(2+)</name>
        <dbReference type="ChEBI" id="CHEBI:29105"/>
    </ligand>
</feature>
<feature type="binding site" evidence="10">
    <location>
        <position position="157"/>
    </location>
    <ligand>
        <name>Zn(2+)</name>
        <dbReference type="ChEBI" id="CHEBI:29105"/>
    </ligand>
</feature>
<keyword evidence="3" id="KW-0808">Transferase</keyword>
<dbReference type="AlphaFoldDB" id="A0AAF3FL79"/>
<dbReference type="WBParaSite" id="MBELARI_LOCUS7642">
    <property type="protein sequence ID" value="MBELARI_LOCUS7642"/>
    <property type="gene ID" value="MBELARI_LOCUS7642"/>
</dbReference>
<keyword evidence="2" id="KW-0597">Phosphoprotein</keyword>
<protein>
    <recommendedName>
        <fullName evidence="9">Regulatory protein SIR2 homolog 7</fullName>
    </recommendedName>
    <alternativeName>
        <fullName evidence="8">SIR2-like protein 7</fullName>
    </alternativeName>
</protein>
<evidence type="ECO:0000256" key="5">
    <source>
        <dbReference type="ARBA" id="ARBA00022833"/>
    </source>
</evidence>
<evidence type="ECO:0000256" key="10">
    <source>
        <dbReference type="PROSITE-ProRule" id="PRU00236"/>
    </source>
</evidence>
<keyword evidence="5 10" id="KW-0862">Zinc</keyword>
<keyword evidence="4 10" id="KW-0479">Metal-binding</keyword>
<comment type="cofactor">
    <cofactor evidence="1">
        <name>Zn(2+)</name>
        <dbReference type="ChEBI" id="CHEBI:29105"/>
    </cofactor>
</comment>
<evidence type="ECO:0000256" key="7">
    <source>
        <dbReference type="ARBA" id="ARBA00038170"/>
    </source>
</evidence>
<dbReference type="SUPFAM" id="SSF52467">
    <property type="entry name" value="DHS-like NAD/FAD-binding domain"/>
    <property type="match status" value="1"/>
</dbReference>
<dbReference type="InterPro" id="IPR050134">
    <property type="entry name" value="NAD-dep_sirtuin_deacylases"/>
</dbReference>
<dbReference type="GO" id="GO:0046872">
    <property type="term" value="F:metal ion binding"/>
    <property type="evidence" value="ECO:0007669"/>
    <property type="project" value="UniProtKB-KW"/>
</dbReference>
<feature type="compositionally biased region" description="Basic residues" evidence="11">
    <location>
        <begin position="16"/>
        <end position="30"/>
    </location>
</feature>
<proteinExistence type="inferred from homology"/>
<evidence type="ECO:0000313" key="14">
    <source>
        <dbReference type="WBParaSite" id="MBELARI_LOCUS7642"/>
    </source>
</evidence>
<dbReference type="Pfam" id="PF02146">
    <property type="entry name" value="SIR2"/>
    <property type="match status" value="1"/>
</dbReference>
<feature type="region of interest" description="Disordered" evidence="11">
    <location>
        <begin position="696"/>
        <end position="728"/>
    </location>
</feature>
<feature type="compositionally biased region" description="Basic and acidic residues" evidence="11">
    <location>
        <begin position="1"/>
        <end position="15"/>
    </location>
</feature>
<evidence type="ECO:0000259" key="12">
    <source>
        <dbReference type="PROSITE" id="PS50305"/>
    </source>
</evidence>
<evidence type="ECO:0000256" key="8">
    <source>
        <dbReference type="ARBA" id="ARBA00041832"/>
    </source>
</evidence>
<dbReference type="GO" id="GO:0070403">
    <property type="term" value="F:NAD+ binding"/>
    <property type="evidence" value="ECO:0007669"/>
    <property type="project" value="InterPro"/>
</dbReference>
<feature type="compositionally biased region" description="Basic and acidic residues" evidence="11">
    <location>
        <begin position="537"/>
        <end position="552"/>
    </location>
</feature>
<dbReference type="PANTHER" id="PTHR11085">
    <property type="entry name" value="NAD-DEPENDENT PROTEIN DEACYLASE SIRTUIN-5, MITOCHONDRIAL-RELATED"/>
    <property type="match status" value="1"/>
</dbReference>
<feature type="binding site" evidence="10">
    <location>
        <position position="185"/>
    </location>
    <ligand>
        <name>Zn(2+)</name>
        <dbReference type="ChEBI" id="CHEBI:29105"/>
    </ligand>
</feature>
<feature type="compositionally biased region" description="Basic and acidic residues" evidence="11">
    <location>
        <begin position="656"/>
        <end position="665"/>
    </location>
</feature>
<dbReference type="InterPro" id="IPR003000">
    <property type="entry name" value="Sirtuin"/>
</dbReference>
<evidence type="ECO:0000256" key="6">
    <source>
        <dbReference type="ARBA" id="ARBA00023027"/>
    </source>
</evidence>
<feature type="binding site" evidence="10">
    <location>
        <position position="188"/>
    </location>
    <ligand>
        <name>Zn(2+)</name>
        <dbReference type="ChEBI" id="CHEBI:29105"/>
    </ligand>
</feature>
<feature type="compositionally biased region" description="Polar residues" evidence="11">
    <location>
        <begin position="553"/>
        <end position="567"/>
    </location>
</feature>
<feature type="compositionally biased region" description="Basic residues" evidence="11">
    <location>
        <begin position="515"/>
        <end position="526"/>
    </location>
</feature>
<feature type="compositionally biased region" description="Basic and acidic residues" evidence="11">
    <location>
        <begin position="697"/>
        <end position="709"/>
    </location>
</feature>
<evidence type="ECO:0000256" key="2">
    <source>
        <dbReference type="ARBA" id="ARBA00022553"/>
    </source>
</evidence>
<dbReference type="InterPro" id="IPR026590">
    <property type="entry name" value="Ssirtuin_cat_dom"/>
</dbReference>
<dbReference type="GO" id="GO:0000785">
    <property type="term" value="C:chromatin"/>
    <property type="evidence" value="ECO:0007669"/>
    <property type="project" value="TreeGrafter"/>
</dbReference>
<dbReference type="PROSITE" id="PS50305">
    <property type="entry name" value="SIRTUIN"/>
    <property type="match status" value="1"/>
</dbReference>
<feature type="region of interest" description="Disordered" evidence="11">
    <location>
        <begin position="622"/>
        <end position="642"/>
    </location>
</feature>
<feature type="active site" description="Proton acceptor" evidence="10">
    <location>
        <position position="149"/>
    </location>
</feature>
<keyword evidence="6" id="KW-0520">NAD</keyword>
<evidence type="ECO:0000256" key="1">
    <source>
        <dbReference type="ARBA" id="ARBA00001947"/>
    </source>
</evidence>
<comment type="similarity">
    <text evidence="7">Belongs to the sirtuin family. Class IV subfamily.</text>
</comment>
<evidence type="ECO:0000256" key="9">
    <source>
        <dbReference type="ARBA" id="ARBA00043038"/>
    </source>
</evidence>
<dbReference type="Proteomes" id="UP000887575">
    <property type="component" value="Unassembled WGS sequence"/>
</dbReference>
<dbReference type="GO" id="GO:0097372">
    <property type="term" value="F:histone H3K18 deacetylase activity, NAD-dependent"/>
    <property type="evidence" value="ECO:0007669"/>
    <property type="project" value="TreeGrafter"/>
</dbReference>
<evidence type="ECO:0000256" key="3">
    <source>
        <dbReference type="ARBA" id="ARBA00022679"/>
    </source>
</evidence>